<evidence type="ECO:0000313" key="2">
    <source>
        <dbReference type="EMBL" id="KEH18479.1"/>
    </source>
</evidence>
<evidence type="ECO:0000313" key="4">
    <source>
        <dbReference type="Proteomes" id="UP000002051"/>
    </source>
</evidence>
<dbReference type="Proteomes" id="UP000002051">
    <property type="component" value="Chromosome 8"/>
</dbReference>
<reference evidence="3" key="3">
    <citation type="submission" date="2015-04" db="UniProtKB">
        <authorList>
            <consortium name="EnsemblPlants"/>
        </authorList>
    </citation>
    <scope>IDENTIFICATION</scope>
    <source>
        <strain evidence="3">cv. Jemalong A17</strain>
    </source>
</reference>
<protein>
    <submittedName>
        <fullName evidence="2 3">Uncharacterized protein</fullName>
    </submittedName>
</protein>
<dbReference type="HOGENOM" id="CLU_2254165_0_0_1"/>
<proteinExistence type="predicted"/>
<accession>A0A072TLU9</accession>
<dbReference type="AlphaFoldDB" id="A0A072TLU9"/>
<evidence type="ECO:0000256" key="1">
    <source>
        <dbReference type="SAM" id="MobiDB-lite"/>
    </source>
</evidence>
<name>A0A072TLU9_MEDTR</name>
<dbReference type="EnsemblPlants" id="KEH18479">
    <property type="protein sequence ID" value="KEH18479"/>
    <property type="gene ID" value="MTR_8g020915"/>
</dbReference>
<dbReference type="EMBL" id="CM001224">
    <property type="protein sequence ID" value="KEH18479.1"/>
    <property type="molecule type" value="Genomic_DNA"/>
</dbReference>
<feature type="region of interest" description="Disordered" evidence="1">
    <location>
        <begin position="53"/>
        <end position="85"/>
    </location>
</feature>
<reference evidence="2 4" key="1">
    <citation type="journal article" date="2011" name="Nature">
        <title>The Medicago genome provides insight into the evolution of rhizobial symbioses.</title>
        <authorList>
            <person name="Young N.D."/>
            <person name="Debelle F."/>
            <person name="Oldroyd G.E."/>
            <person name="Geurts R."/>
            <person name="Cannon S.B."/>
            <person name="Udvardi M.K."/>
            <person name="Benedito V.A."/>
            <person name="Mayer K.F."/>
            <person name="Gouzy J."/>
            <person name="Schoof H."/>
            <person name="Van de Peer Y."/>
            <person name="Proost S."/>
            <person name="Cook D.R."/>
            <person name="Meyers B.C."/>
            <person name="Spannagl M."/>
            <person name="Cheung F."/>
            <person name="De Mita S."/>
            <person name="Krishnakumar V."/>
            <person name="Gundlach H."/>
            <person name="Zhou S."/>
            <person name="Mudge J."/>
            <person name="Bharti A.K."/>
            <person name="Murray J.D."/>
            <person name="Naoumkina M.A."/>
            <person name="Rosen B."/>
            <person name="Silverstein K.A."/>
            <person name="Tang H."/>
            <person name="Rombauts S."/>
            <person name="Zhao P.X."/>
            <person name="Zhou P."/>
            <person name="Barbe V."/>
            <person name="Bardou P."/>
            <person name="Bechner M."/>
            <person name="Bellec A."/>
            <person name="Berger A."/>
            <person name="Berges H."/>
            <person name="Bidwell S."/>
            <person name="Bisseling T."/>
            <person name="Choisne N."/>
            <person name="Couloux A."/>
            <person name="Denny R."/>
            <person name="Deshpande S."/>
            <person name="Dai X."/>
            <person name="Doyle J.J."/>
            <person name="Dudez A.M."/>
            <person name="Farmer A.D."/>
            <person name="Fouteau S."/>
            <person name="Franken C."/>
            <person name="Gibelin C."/>
            <person name="Gish J."/>
            <person name="Goldstein S."/>
            <person name="Gonzalez A.J."/>
            <person name="Green P.J."/>
            <person name="Hallab A."/>
            <person name="Hartog M."/>
            <person name="Hua A."/>
            <person name="Humphray S.J."/>
            <person name="Jeong D.H."/>
            <person name="Jing Y."/>
            <person name="Jocker A."/>
            <person name="Kenton S.M."/>
            <person name="Kim D.J."/>
            <person name="Klee K."/>
            <person name="Lai H."/>
            <person name="Lang C."/>
            <person name="Lin S."/>
            <person name="Macmil S.L."/>
            <person name="Magdelenat G."/>
            <person name="Matthews L."/>
            <person name="McCorrison J."/>
            <person name="Monaghan E.L."/>
            <person name="Mun J.H."/>
            <person name="Najar F.Z."/>
            <person name="Nicholson C."/>
            <person name="Noirot C."/>
            <person name="O'Bleness M."/>
            <person name="Paule C.R."/>
            <person name="Poulain J."/>
            <person name="Prion F."/>
            <person name="Qin B."/>
            <person name="Qu C."/>
            <person name="Retzel E.F."/>
            <person name="Riddle C."/>
            <person name="Sallet E."/>
            <person name="Samain S."/>
            <person name="Samson N."/>
            <person name="Sanders I."/>
            <person name="Saurat O."/>
            <person name="Scarpelli C."/>
            <person name="Schiex T."/>
            <person name="Segurens B."/>
            <person name="Severin A.J."/>
            <person name="Sherrier D.J."/>
            <person name="Shi R."/>
            <person name="Sims S."/>
            <person name="Singer S.R."/>
            <person name="Sinharoy S."/>
            <person name="Sterck L."/>
            <person name="Viollet A."/>
            <person name="Wang B.B."/>
            <person name="Wang K."/>
            <person name="Wang M."/>
            <person name="Wang X."/>
            <person name="Warfsmann J."/>
            <person name="Weissenbach J."/>
            <person name="White D.D."/>
            <person name="White J.D."/>
            <person name="Wiley G.B."/>
            <person name="Wincker P."/>
            <person name="Xing Y."/>
            <person name="Yang L."/>
            <person name="Yao Z."/>
            <person name="Ying F."/>
            <person name="Zhai J."/>
            <person name="Zhou L."/>
            <person name="Zuber A."/>
            <person name="Denarie J."/>
            <person name="Dixon R.A."/>
            <person name="May G.D."/>
            <person name="Schwartz D.C."/>
            <person name="Rogers J."/>
            <person name="Quetier F."/>
            <person name="Town C.D."/>
            <person name="Roe B.A."/>
        </authorList>
    </citation>
    <scope>NUCLEOTIDE SEQUENCE [LARGE SCALE GENOMIC DNA]</scope>
    <source>
        <strain evidence="2">A17</strain>
        <strain evidence="3 4">cv. Jemalong A17</strain>
    </source>
</reference>
<sequence>MSPKPNCSNPVNTSPKFRFELEIMLVLYWFNLGMNEKKRVNWFLEREKERRRKGDKMGGLGHEGMGRTLRRETRTKSGSSNIDVENGKWRNTFRFTDVPNPNCF</sequence>
<evidence type="ECO:0000313" key="3">
    <source>
        <dbReference type="EnsemblPlants" id="KEH18479"/>
    </source>
</evidence>
<reference evidence="2 4" key="2">
    <citation type="journal article" date="2014" name="BMC Genomics">
        <title>An improved genome release (version Mt4.0) for the model legume Medicago truncatula.</title>
        <authorList>
            <person name="Tang H."/>
            <person name="Krishnakumar V."/>
            <person name="Bidwell S."/>
            <person name="Rosen B."/>
            <person name="Chan A."/>
            <person name="Zhou S."/>
            <person name="Gentzbittel L."/>
            <person name="Childs K.L."/>
            <person name="Yandell M."/>
            <person name="Gundlach H."/>
            <person name="Mayer K.F."/>
            <person name="Schwartz D.C."/>
            <person name="Town C.D."/>
        </authorList>
    </citation>
    <scope>GENOME REANNOTATION</scope>
    <source>
        <strain evidence="2">A17</strain>
        <strain evidence="3 4">cv. Jemalong A17</strain>
    </source>
</reference>
<keyword evidence="4" id="KW-1185">Reference proteome</keyword>
<organism evidence="2 4">
    <name type="scientific">Medicago truncatula</name>
    <name type="common">Barrel medic</name>
    <name type="synonym">Medicago tribuloides</name>
    <dbReference type="NCBI Taxonomy" id="3880"/>
    <lineage>
        <taxon>Eukaryota</taxon>
        <taxon>Viridiplantae</taxon>
        <taxon>Streptophyta</taxon>
        <taxon>Embryophyta</taxon>
        <taxon>Tracheophyta</taxon>
        <taxon>Spermatophyta</taxon>
        <taxon>Magnoliopsida</taxon>
        <taxon>eudicotyledons</taxon>
        <taxon>Gunneridae</taxon>
        <taxon>Pentapetalae</taxon>
        <taxon>rosids</taxon>
        <taxon>fabids</taxon>
        <taxon>Fabales</taxon>
        <taxon>Fabaceae</taxon>
        <taxon>Papilionoideae</taxon>
        <taxon>50 kb inversion clade</taxon>
        <taxon>NPAAA clade</taxon>
        <taxon>Hologalegina</taxon>
        <taxon>IRL clade</taxon>
        <taxon>Trifolieae</taxon>
        <taxon>Medicago</taxon>
    </lineage>
</organism>
<gene>
    <name evidence="2" type="ordered locus">MTR_8g020915</name>
</gene>